<feature type="transmembrane region" description="Helical" evidence="2">
    <location>
        <begin position="141"/>
        <end position="169"/>
    </location>
</feature>
<accession>A0A9I9EM44</accession>
<organism evidence="3">
    <name type="scientific">Cucumis melo</name>
    <name type="common">Muskmelon</name>
    <dbReference type="NCBI Taxonomy" id="3656"/>
    <lineage>
        <taxon>Eukaryota</taxon>
        <taxon>Viridiplantae</taxon>
        <taxon>Streptophyta</taxon>
        <taxon>Embryophyta</taxon>
        <taxon>Tracheophyta</taxon>
        <taxon>Spermatophyta</taxon>
        <taxon>Magnoliopsida</taxon>
        <taxon>eudicotyledons</taxon>
        <taxon>Gunneridae</taxon>
        <taxon>Pentapetalae</taxon>
        <taxon>rosids</taxon>
        <taxon>fabids</taxon>
        <taxon>Cucurbitales</taxon>
        <taxon>Cucurbitaceae</taxon>
        <taxon>Benincaseae</taxon>
        <taxon>Cucumis</taxon>
    </lineage>
</organism>
<keyword evidence="2" id="KW-1133">Transmembrane helix</keyword>
<keyword evidence="2" id="KW-0812">Transmembrane</keyword>
<keyword evidence="2" id="KW-0472">Membrane</keyword>
<evidence type="ECO:0000256" key="1">
    <source>
        <dbReference type="SAM" id="MobiDB-lite"/>
    </source>
</evidence>
<dbReference type="EnsemblPlants" id="MELO3C035244.2.1">
    <property type="protein sequence ID" value="MELO3C035244.2.1"/>
    <property type="gene ID" value="MELO3C035244.2"/>
</dbReference>
<feature type="region of interest" description="Disordered" evidence="1">
    <location>
        <begin position="250"/>
        <end position="291"/>
    </location>
</feature>
<dbReference type="Gramene" id="MELO3C035244.2.1">
    <property type="protein sequence ID" value="MELO3C035244.2.1"/>
    <property type="gene ID" value="MELO3C035244.2"/>
</dbReference>
<evidence type="ECO:0000256" key="2">
    <source>
        <dbReference type="SAM" id="Phobius"/>
    </source>
</evidence>
<dbReference type="AlphaFoldDB" id="A0A9I9EM44"/>
<protein>
    <submittedName>
        <fullName evidence="3">Uncharacterized protein</fullName>
    </submittedName>
</protein>
<name>A0A9I9EM44_CUCME</name>
<sequence>MIRAKQSLVTLESFVEISEGNMHISKPFLHHSHIDLKLLMSHSYRFIKNSSSHLQTREWTLQGTPRSRFNVAATETAILSMSTAAMTARRICLKAPSHEEAPLTSPVMPSELFLYESLGSTKLFLVHTLQMCERSVVLRRFFWSIPMACIPSILVSTLQLASGTSFAATVTFKSPTLSVKRTSPSETKWSTFDTAITCLIALMALKMATSTKRLCRRKALLSRICLSSAVLQGIDARNRNSLAHGIKSLLPSLPRPPPFPPQLSSSTGRGGKTESDCADTGGTSHVLALNP</sequence>
<proteinExistence type="predicted"/>
<reference evidence="3" key="1">
    <citation type="submission" date="2023-03" db="UniProtKB">
        <authorList>
            <consortium name="EnsemblPlants"/>
        </authorList>
    </citation>
    <scope>IDENTIFICATION</scope>
</reference>
<evidence type="ECO:0000313" key="3">
    <source>
        <dbReference type="EnsemblPlants" id="MELO3C035244.2.1"/>
    </source>
</evidence>
<feature type="transmembrane region" description="Helical" evidence="2">
    <location>
        <begin position="189"/>
        <end position="208"/>
    </location>
</feature>